<dbReference type="Gene3D" id="1.10.287.130">
    <property type="match status" value="1"/>
</dbReference>
<dbReference type="SUPFAM" id="SSF52172">
    <property type="entry name" value="CheY-like"/>
    <property type="match status" value="1"/>
</dbReference>
<dbReference type="Pfam" id="PF13191">
    <property type="entry name" value="AAA_16"/>
    <property type="match status" value="1"/>
</dbReference>
<evidence type="ECO:0000313" key="10">
    <source>
        <dbReference type="Proteomes" id="UP000183208"/>
    </source>
</evidence>
<dbReference type="InterPro" id="IPR005467">
    <property type="entry name" value="His_kinase_dom"/>
</dbReference>
<dbReference type="OrthoDB" id="7933832at2"/>
<dbReference type="GO" id="GO:0009927">
    <property type="term" value="F:histidine phosphotransfer kinase activity"/>
    <property type="evidence" value="ECO:0007669"/>
    <property type="project" value="TreeGrafter"/>
</dbReference>
<dbReference type="InterPro" id="IPR011006">
    <property type="entry name" value="CheY-like_superfamily"/>
</dbReference>
<dbReference type="SMART" id="SM00387">
    <property type="entry name" value="HATPase_c"/>
    <property type="match status" value="1"/>
</dbReference>
<dbReference type="Proteomes" id="UP000183208">
    <property type="component" value="Unassembled WGS sequence"/>
</dbReference>
<dbReference type="GO" id="GO:0005886">
    <property type="term" value="C:plasma membrane"/>
    <property type="evidence" value="ECO:0007669"/>
    <property type="project" value="TreeGrafter"/>
</dbReference>
<dbReference type="Pfam" id="PF00072">
    <property type="entry name" value="Response_reg"/>
    <property type="match status" value="1"/>
</dbReference>
<evidence type="ECO:0000256" key="4">
    <source>
        <dbReference type="ARBA" id="ARBA00022679"/>
    </source>
</evidence>
<dbReference type="SMART" id="SM00382">
    <property type="entry name" value="AAA"/>
    <property type="match status" value="1"/>
</dbReference>
<feature type="domain" description="Histidine kinase" evidence="7">
    <location>
        <begin position="957"/>
        <end position="1170"/>
    </location>
</feature>
<sequence>MKLVGRGAERRRLMTALADPDTGLVILRGQSGAGKTFLVESVLSDLAQQGTVIGRAKYAEGDATSGFAPILLALSQAVSKALDLLYDPAAGADSLLKAIGSQLSLLESAGFEPIDVLSSPKRMPSPALHGGEGRARIIDAIARLIRWLYGFGTPVVLFIDDWQRAPQDAHVLVILVTRDQSLRLCTVIFAERSGETELSSAKRAHAQLIELGPLGPEDQIALLGEAVGDHAAGTVIDAWLDGNNSGLPFDLKETARALLDRSAIAKKDGAWIVDSAAAASIDRHDVTDTIVTRAHTLPRDILEIGAAFALWGDRTPLARVAEALNRPVGDIERAAQQLQRQGIVNVSEANLGFVHDSLRLGLLEALGPAAKIPIASAMSERLRILHGGSALLNPALRFRIAAGLQDAAPGLWRDLFAREASLARNAADNATANSFAEASWTLRLREPGLDREADALILREASLASAARRDSALMRSRVEEMIALAMTDEQVADAYQTAILAASMAGEPDLAWTWALAGLRRFGLRLPAKARKIHRLAAVARWHLSRLLPRRAFPAGHNAETIPPLRRVLNFAALIAYARDPALMLLCSLHSSTLARRFGYRSANYQSVDAVLYGEFGNLRKAAELGTAIANSTIPPTAFGRGATLYRAFYLGLIWSVPMTALRDHVVNVYDVAISEGDVVYAAQAVRNFARIVWRSEPTLDGLVEVLKDSIEKAEQLGDAIGLQGLLAFLETIRVFRDPRGFNQLEDEPWTRLGVIAGMGPPIILMEILAMRGDWAGVLALANKHDAGRPVVDPHPGGAVWRLHENLARLKHGLPLRRSDLRYIRRVAALNPADHQRKLLILEAERLRQKGAVERCLLAYATAVESASSGSSRLEAGIAAECAAAAARSFGRNDVAARYDAIARGIWNAWGAFAKTGGKSLGGADHDAPLAPQIAEAQLKAALAHRSERAKSRFLAEVGHELRTPLQGMQGLLDLAAEAPSEVSMSELREVFGSLKTVVDDLTDLAALGGGAPLNLKPLDVAALVESESQLAANAAKRKNIGFAVDLQPPSVIVRIDGDRVRQVVRNLLSNAVKYTDRGRINVRVMCRPSTGNGTIEISIVVEDTGSGLTDAQLLRLFEPFERGEREDADGLGLGLALSRRIAERMGGTLTAENKASKGAAFTFVFDAEAAAISHVPEPSIAPLSILLVEDVSLNRRMIATMLRRDGHVVGEAEDGGTALTLYKAGRFDLVLLDVGLPDIDGFQILEAMERSVRGGPAQFIILTASTAFAITERANGMGAARVLHKPVSSEQLRAAIQAVFSLHSHQDPHGSAGFEEELQNLTRQARAEIVMRGQAILQDKLTEGSIGDVHRLAGLAAQFDAPEVASAADLLEAELMAGVSEPASLQRFEHAVAEFSRMVNEPSYP</sequence>
<evidence type="ECO:0000256" key="3">
    <source>
        <dbReference type="ARBA" id="ARBA00022553"/>
    </source>
</evidence>
<dbReference type="PRINTS" id="PR00344">
    <property type="entry name" value="BCTRLSENSOR"/>
</dbReference>
<reference evidence="9 10" key="1">
    <citation type="submission" date="2016-10" db="EMBL/GenBank/DDBJ databases">
        <authorList>
            <person name="de Groot N.N."/>
        </authorList>
    </citation>
    <scope>NUCLEOTIDE SEQUENCE [LARGE SCALE GENOMIC DNA]</scope>
    <source>
        <strain evidence="9 10">GAS522</strain>
    </source>
</reference>
<dbReference type="InterPro" id="IPR036097">
    <property type="entry name" value="HisK_dim/P_sf"/>
</dbReference>
<proteinExistence type="predicted"/>
<dbReference type="SUPFAM" id="SSF52540">
    <property type="entry name" value="P-loop containing nucleoside triphosphate hydrolases"/>
    <property type="match status" value="1"/>
</dbReference>
<dbReference type="SUPFAM" id="SSF47384">
    <property type="entry name" value="Homodimeric domain of signal transducing histidine kinase"/>
    <property type="match status" value="1"/>
</dbReference>
<keyword evidence="5 9" id="KW-0418">Kinase</keyword>
<evidence type="ECO:0000256" key="6">
    <source>
        <dbReference type="PROSITE-ProRule" id="PRU00169"/>
    </source>
</evidence>
<dbReference type="CDD" id="cd00156">
    <property type="entry name" value="REC"/>
    <property type="match status" value="1"/>
</dbReference>
<dbReference type="InterPro" id="IPR003661">
    <property type="entry name" value="HisK_dim/P_dom"/>
</dbReference>
<feature type="modified residue" description="4-aspartylphosphate" evidence="6">
    <location>
        <position position="1234"/>
    </location>
</feature>
<dbReference type="InterPro" id="IPR004358">
    <property type="entry name" value="Sig_transdc_His_kin-like_C"/>
</dbReference>
<evidence type="ECO:0000256" key="2">
    <source>
        <dbReference type="ARBA" id="ARBA00012438"/>
    </source>
</evidence>
<dbReference type="Gene3D" id="3.40.50.2300">
    <property type="match status" value="1"/>
</dbReference>
<name>A0A1H4S9Y4_9BRAD</name>
<dbReference type="PROSITE" id="PS50109">
    <property type="entry name" value="HIS_KIN"/>
    <property type="match status" value="1"/>
</dbReference>
<evidence type="ECO:0000256" key="5">
    <source>
        <dbReference type="ARBA" id="ARBA00022777"/>
    </source>
</evidence>
<dbReference type="CDD" id="cd00082">
    <property type="entry name" value="HisKA"/>
    <property type="match status" value="1"/>
</dbReference>
<dbReference type="SMART" id="SM00448">
    <property type="entry name" value="REC"/>
    <property type="match status" value="1"/>
</dbReference>
<feature type="domain" description="Response regulatory" evidence="8">
    <location>
        <begin position="1185"/>
        <end position="1301"/>
    </location>
</feature>
<dbReference type="InterPro" id="IPR001789">
    <property type="entry name" value="Sig_transdc_resp-reg_receiver"/>
</dbReference>
<dbReference type="PROSITE" id="PS50110">
    <property type="entry name" value="RESPONSE_REGULATORY"/>
    <property type="match status" value="1"/>
</dbReference>
<evidence type="ECO:0000313" key="9">
    <source>
        <dbReference type="EMBL" id="SEC40848.1"/>
    </source>
</evidence>
<accession>A0A1H4S9Y4</accession>
<dbReference type="EMBL" id="FNTI01000001">
    <property type="protein sequence ID" value="SEC40848.1"/>
    <property type="molecule type" value="Genomic_DNA"/>
</dbReference>
<gene>
    <name evidence="9" type="ORF">SAMN05444171_1336</name>
</gene>
<dbReference type="InterPro" id="IPR003594">
    <property type="entry name" value="HATPase_dom"/>
</dbReference>
<keyword evidence="4" id="KW-0808">Transferase</keyword>
<dbReference type="Pfam" id="PF00512">
    <property type="entry name" value="HisKA"/>
    <property type="match status" value="1"/>
</dbReference>
<dbReference type="PANTHER" id="PTHR43047">
    <property type="entry name" value="TWO-COMPONENT HISTIDINE PROTEIN KINASE"/>
    <property type="match status" value="1"/>
</dbReference>
<dbReference type="PANTHER" id="PTHR43047:SF72">
    <property type="entry name" value="OSMOSENSING HISTIDINE PROTEIN KINASE SLN1"/>
    <property type="match status" value="1"/>
</dbReference>
<evidence type="ECO:0000256" key="1">
    <source>
        <dbReference type="ARBA" id="ARBA00000085"/>
    </source>
</evidence>
<dbReference type="InterPro" id="IPR003593">
    <property type="entry name" value="AAA+_ATPase"/>
</dbReference>
<keyword evidence="3 6" id="KW-0597">Phosphoprotein</keyword>
<dbReference type="SUPFAM" id="SSF55874">
    <property type="entry name" value="ATPase domain of HSP90 chaperone/DNA topoisomerase II/histidine kinase"/>
    <property type="match status" value="1"/>
</dbReference>
<dbReference type="GO" id="GO:0000155">
    <property type="term" value="F:phosphorelay sensor kinase activity"/>
    <property type="evidence" value="ECO:0007669"/>
    <property type="project" value="InterPro"/>
</dbReference>
<dbReference type="InterPro" id="IPR041664">
    <property type="entry name" value="AAA_16"/>
</dbReference>
<dbReference type="Pfam" id="PF02518">
    <property type="entry name" value="HATPase_c"/>
    <property type="match status" value="1"/>
</dbReference>
<organism evidence="9 10">
    <name type="scientific">Bradyrhizobium lablabi</name>
    <dbReference type="NCBI Taxonomy" id="722472"/>
    <lineage>
        <taxon>Bacteria</taxon>
        <taxon>Pseudomonadati</taxon>
        <taxon>Pseudomonadota</taxon>
        <taxon>Alphaproteobacteria</taxon>
        <taxon>Hyphomicrobiales</taxon>
        <taxon>Nitrobacteraceae</taxon>
        <taxon>Bradyrhizobium</taxon>
    </lineage>
</organism>
<comment type="catalytic activity">
    <reaction evidence="1">
        <text>ATP + protein L-histidine = ADP + protein N-phospho-L-histidine.</text>
        <dbReference type="EC" id="2.7.13.3"/>
    </reaction>
</comment>
<dbReference type="InterPro" id="IPR036890">
    <property type="entry name" value="HATPase_C_sf"/>
</dbReference>
<evidence type="ECO:0000259" key="8">
    <source>
        <dbReference type="PROSITE" id="PS50110"/>
    </source>
</evidence>
<dbReference type="EC" id="2.7.13.3" evidence="2"/>
<protein>
    <recommendedName>
        <fullName evidence="2">histidine kinase</fullName>
        <ecNumber evidence="2">2.7.13.3</ecNumber>
    </recommendedName>
</protein>
<dbReference type="SMART" id="SM00388">
    <property type="entry name" value="HisKA"/>
    <property type="match status" value="1"/>
</dbReference>
<dbReference type="Gene3D" id="3.30.565.10">
    <property type="entry name" value="Histidine kinase-like ATPase, C-terminal domain"/>
    <property type="match status" value="1"/>
</dbReference>
<dbReference type="RefSeq" id="WP_074817065.1">
    <property type="nucleotide sequence ID" value="NZ_FNTI01000001.1"/>
</dbReference>
<evidence type="ECO:0000259" key="7">
    <source>
        <dbReference type="PROSITE" id="PS50109"/>
    </source>
</evidence>
<dbReference type="InterPro" id="IPR027417">
    <property type="entry name" value="P-loop_NTPase"/>
</dbReference>